<evidence type="ECO:0000313" key="5">
    <source>
        <dbReference type="EMBL" id="AEA47871.1"/>
    </source>
</evidence>
<evidence type="ECO:0000256" key="3">
    <source>
        <dbReference type="RuleBase" id="RU000590"/>
    </source>
</evidence>
<dbReference type="OrthoDB" id="1346at2157"/>
<keyword evidence="2" id="KW-0378">Hydrolase</keyword>
<dbReference type="Gene3D" id="3.90.230.10">
    <property type="entry name" value="Creatinase/methionine aminopeptidase superfamily"/>
    <property type="match status" value="1"/>
</dbReference>
<dbReference type="InterPro" id="IPR050659">
    <property type="entry name" value="Peptidase_M24B"/>
</dbReference>
<dbReference type="HOGENOM" id="CLU_017266_4_3_2"/>
<name>F2KRD7_ARCVS</name>
<protein>
    <submittedName>
        <fullName evidence="5">Peptidase M24</fullName>
    </submittedName>
</protein>
<dbReference type="InterPro" id="IPR000994">
    <property type="entry name" value="Pept_M24"/>
</dbReference>
<dbReference type="PANTHER" id="PTHR46112:SF2">
    <property type="entry name" value="XAA-PRO AMINOPEPTIDASE P-RELATED"/>
    <property type="match status" value="1"/>
</dbReference>
<feature type="domain" description="Peptidase M24" evidence="4">
    <location>
        <begin position="135"/>
        <end position="339"/>
    </location>
</feature>
<organism evidence="5 6">
    <name type="scientific">Archaeoglobus veneficus (strain DSM 11195 / SNP6)</name>
    <dbReference type="NCBI Taxonomy" id="693661"/>
    <lineage>
        <taxon>Archaea</taxon>
        <taxon>Methanobacteriati</taxon>
        <taxon>Methanobacteriota</taxon>
        <taxon>Archaeoglobi</taxon>
        <taxon>Archaeoglobales</taxon>
        <taxon>Archaeoglobaceae</taxon>
        <taxon>Archaeoglobus</taxon>
    </lineage>
</organism>
<dbReference type="Pfam" id="PF00557">
    <property type="entry name" value="Peptidase_M24"/>
    <property type="match status" value="1"/>
</dbReference>
<dbReference type="EMBL" id="CP002588">
    <property type="protein sequence ID" value="AEA47871.1"/>
    <property type="molecule type" value="Genomic_DNA"/>
</dbReference>
<evidence type="ECO:0000313" key="6">
    <source>
        <dbReference type="Proteomes" id="UP000008136"/>
    </source>
</evidence>
<accession>F2KRD7</accession>
<dbReference type="KEGG" id="ave:Arcve_1878"/>
<evidence type="ECO:0000256" key="2">
    <source>
        <dbReference type="ARBA" id="ARBA00022801"/>
    </source>
</evidence>
<dbReference type="GO" id="GO:0016787">
    <property type="term" value="F:hydrolase activity"/>
    <property type="evidence" value="ECO:0007669"/>
    <property type="project" value="UniProtKB-KW"/>
</dbReference>
<dbReference type="STRING" id="693661.Arcve_1878"/>
<dbReference type="PANTHER" id="PTHR46112">
    <property type="entry name" value="AMINOPEPTIDASE"/>
    <property type="match status" value="1"/>
</dbReference>
<dbReference type="eggNOG" id="arCOG01000">
    <property type="taxonomic scope" value="Archaea"/>
</dbReference>
<keyword evidence="6" id="KW-1185">Reference proteome</keyword>
<sequence>MLPGLFIHHSGTANFYYATRIKVESALHLYGNDINMLIVPDMEKERAIKESCVKEVVSYSEIGYHERLKEFRDSKKALVESLKCYLKQLKTDKILIPHNFPAYLAFGLSKAFEVEIVENPFSKLRAVKRKEEIAKIRETCSAILEAFEFLKGIVRKGKKCEELRNAVELFLFERGFLAEDTILASGKLTAFPHFKGEGDVEEHVVVDIFPKSRTHGYYGDFTRTILIEPEKEIEEMLEAVIEAKQKGIEVIREGVKARDVHGTVCDVLESYGYKTLRSKSSEGFIHSTGHGVGLEVHEEPRIFENDDVLKAGMVFTVEPGLYYLKWGGVRVEDTVVVTKRGCEVLTPYPDRVRL</sequence>
<dbReference type="GO" id="GO:0046872">
    <property type="term" value="F:metal ion binding"/>
    <property type="evidence" value="ECO:0007669"/>
    <property type="project" value="UniProtKB-KW"/>
</dbReference>
<dbReference type="RefSeq" id="WP_013684527.1">
    <property type="nucleotide sequence ID" value="NC_015320.1"/>
</dbReference>
<dbReference type="InterPro" id="IPR036005">
    <property type="entry name" value="Creatinase/aminopeptidase-like"/>
</dbReference>
<keyword evidence="1 3" id="KW-0479">Metal-binding</keyword>
<dbReference type="SUPFAM" id="SSF55920">
    <property type="entry name" value="Creatinase/aminopeptidase"/>
    <property type="match status" value="1"/>
</dbReference>
<dbReference type="InterPro" id="IPR001131">
    <property type="entry name" value="Peptidase_M24B_aminopep-P_CS"/>
</dbReference>
<dbReference type="AlphaFoldDB" id="F2KRD7"/>
<evidence type="ECO:0000259" key="4">
    <source>
        <dbReference type="Pfam" id="PF00557"/>
    </source>
</evidence>
<evidence type="ECO:0000256" key="1">
    <source>
        <dbReference type="ARBA" id="ARBA00022723"/>
    </source>
</evidence>
<comment type="similarity">
    <text evidence="3">Belongs to the peptidase M24B family.</text>
</comment>
<proteinExistence type="inferred from homology"/>
<reference evidence="5 6" key="1">
    <citation type="submission" date="2011-03" db="EMBL/GenBank/DDBJ databases">
        <title>The complete genome of Archaeoglobus veneficus SNP6.</title>
        <authorList>
            <consortium name="US DOE Joint Genome Institute (JGI-PGF)"/>
            <person name="Lucas S."/>
            <person name="Copeland A."/>
            <person name="Lapidus A."/>
            <person name="Bruce D."/>
            <person name="Goodwin L."/>
            <person name="Pitluck S."/>
            <person name="Kyrpides N."/>
            <person name="Mavromatis K."/>
            <person name="Pagani I."/>
            <person name="Ivanova N."/>
            <person name="Mikhailova N."/>
            <person name="Lu M."/>
            <person name="Detter J.C."/>
            <person name="Tapia R."/>
            <person name="Han C."/>
            <person name="Land M."/>
            <person name="Hauser L."/>
            <person name="Markowitz V."/>
            <person name="Cheng J.-F."/>
            <person name="Hugenholtz P."/>
            <person name="Woyke T."/>
            <person name="Wu D."/>
            <person name="Spring S."/>
            <person name="Brambilla E."/>
            <person name="Klenk H.-P."/>
            <person name="Eisen J.A."/>
        </authorList>
    </citation>
    <scope>NUCLEOTIDE SEQUENCE [LARGE SCALE GENOMIC DNA]</scope>
    <source>
        <strain>SNP6</strain>
    </source>
</reference>
<dbReference type="Proteomes" id="UP000008136">
    <property type="component" value="Chromosome"/>
</dbReference>
<dbReference type="GeneID" id="10395009"/>
<dbReference type="PROSITE" id="PS00491">
    <property type="entry name" value="PROLINE_PEPTIDASE"/>
    <property type="match status" value="1"/>
</dbReference>
<gene>
    <name evidence="5" type="ordered locus">Arcve_1878</name>
</gene>